<evidence type="ECO:0000256" key="12">
    <source>
        <dbReference type="RuleBase" id="RU004424"/>
    </source>
</evidence>
<evidence type="ECO:0000256" key="5">
    <source>
        <dbReference type="ARBA" id="ARBA00022692"/>
    </source>
</evidence>
<evidence type="ECO:0000256" key="10">
    <source>
        <dbReference type="ARBA" id="ARBA00023224"/>
    </source>
</evidence>
<organism evidence="15 16">
    <name type="scientific">Latimeria chalumnae</name>
    <name type="common">Coelacanth</name>
    <dbReference type="NCBI Taxonomy" id="7897"/>
    <lineage>
        <taxon>Eukaryota</taxon>
        <taxon>Metazoa</taxon>
        <taxon>Chordata</taxon>
        <taxon>Craniata</taxon>
        <taxon>Vertebrata</taxon>
        <taxon>Euteleostomi</taxon>
        <taxon>Coelacanthiformes</taxon>
        <taxon>Coelacanthidae</taxon>
        <taxon>Latimeria</taxon>
    </lineage>
</organism>
<feature type="transmembrane region" description="Helical" evidence="13">
    <location>
        <begin position="186"/>
        <end position="216"/>
    </location>
</feature>
<accession>H2ZSI0</accession>
<dbReference type="InterPro" id="IPR017452">
    <property type="entry name" value="GPCR_Rhodpsn_7TM"/>
</dbReference>
<dbReference type="HOGENOM" id="CLU_072337_0_0_1"/>
<dbReference type="AlphaFoldDB" id="H2ZSI0"/>
<evidence type="ECO:0000259" key="14">
    <source>
        <dbReference type="PROSITE" id="PS50262"/>
    </source>
</evidence>
<dbReference type="InParanoid" id="H2ZSI0"/>
<evidence type="ECO:0000256" key="1">
    <source>
        <dbReference type="ARBA" id="ARBA00004141"/>
    </source>
</evidence>
<evidence type="ECO:0000313" key="15">
    <source>
        <dbReference type="Ensembl" id="ENSLACP00000000351.1"/>
    </source>
</evidence>
<protein>
    <recommendedName>
        <fullName evidence="12">Taste receptor type 2</fullName>
    </recommendedName>
</protein>
<dbReference type="PANTHER" id="PTHR11394">
    <property type="entry name" value="TASTE RECEPTOR TYPE 2"/>
    <property type="match status" value="1"/>
</dbReference>
<dbReference type="EMBL" id="AFYH01266460">
    <property type="status" value="NOT_ANNOTATED_CDS"/>
    <property type="molecule type" value="Genomic_DNA"/>
</dbReference>
<feature type="transmembrane region" description="Helical" evidence="13">
    <location>
        <begin position="22"/>
        <end position="45"/>
    </location>
</feature>
<keyword evidence="7 12" id="KW-0297">G-protein coupled receptor</keyword>
<feature type="transmembrane region" description="Helical" evidence="13">
    <location>
        <begin position="237"/>
        <end position="261"/>
    </location>
</feature>
<feature type="transmembrane region" description="Helical" evidence="13">
    <location>
        <begin position="141"/>
        <end position="166"/>
    </location>
</feature>
<reference evidence="15" key="3">
    <citation type="submission" date="2025-09" db="UniProtKB">
        <authorList>
            <consortium name="Ensembl"/>
        </authorList>
    </citation>
    <scope>IDENTIFICATION</scope>
</reference>
<keyword evidence="16" id="KW-1185">Reference proteome</keyword>
<dbReference type="GeneTree" id="ENSGT01150000286961"/>
<dbReference type="Proteomes" id="UP000008672">
    <property type="component" value="Unassembled WGS sequence"/>
</dbReference>
<dbReference type="PROSITE" id="PS50262">
    <property type="entry name" value="G_PROTEIN_RECEP_F1_2"/>
    <property type="match status" value="1"/>
</dbReference>
<keyword evidence="4 12" id="KW-0716">Sensory transduction</keyword>
<dbReference type="Ensembl" id="ENSLACT00000000353.1">
    <property type="protein sequence ID" value="ENSLACP00000000351.1"/>
    <property type="gene ID" value="ENSLACG00000000317.1"/>
</dbReference>
<keyword evidence="8 12" id="KW-0472">Membrane</keyword>
<evidence type="ECO:0000256" key="2">
    <source>
        <dbReference type="ARBA" id="ARBA00007376"/>
    </source>
</evidence>
<dbReference type="Gene3D" id="1.20.1070.10">
    <property type="entry name" value="Rhodopsin 7-helix transmembrane proteins"/>
    <property type="match status" value="1"/>
</dbReference>
<sequence>VTTVYIVGTSLEMGTTESIVEVTVRLVIIFFGIIGNLFIMGVYLLKYRRSKALQPTELIVTILAFFNVLIPINLVLPMIRGYFLCNYFGEASYKLVDVIVIFVSKASYWFLAWLCFFYCVQIIKVNWKLFLDLKRKISSVVKVLVFFTLLFCILMSIPVISIIQIQRNSSQVLGHCKNFYMKGNNVFIYGVVLTALTSLLPLVIMVVSSLSIVIFLCKHSRNMTRNVSTGGSSHSNAHTAVAIMLICLIILFIVCTFTVIFANLQVSSGEFNILAAISITSSLYSAGSAVILVIGTVKLRKSFKKL</sequence>
<dbReference type="FunCoup" id="H2ZSI0">
    <property type="interactions" value="246"/>
</dbReference>
<keyword evidence="10 12" id="KW-0807">Transducer</keyword>
<feature type="transmembrane region" description="Helical" evidence="13">
    <location>
        <begin position="99"/>
        <end position="120"/>
    </location>
</feature>
<dbReference type="GO" id="GO:0004930">
    <property type="term" value="F:G protein-coupled receptor activity"/>
    <property type="evidence" value="ECO:0007669"/>
    <property type="project" value="UniProtKB-KW"/>
</dbReference>
<dbReference type="OMA" id="ELKIMVC"/>
<dbReference type="GO" id="GO:0016020">
    <property type="term" value="C:membrane"/>
    <property type="evidence" value="ECO:0007669"/>
    <property type="project" value="UniProtKB-SubCell"/>
</dbReference>
<keyword evidence="9 12" id="KW-0675">Receptor</keyword>
<dbReference type="SUPFAM" id="SSF81321">
    <property type="entry name" value="Family A G protein-coupled receptor-like"/>
    <property type="match status" value="1"/>
</dbReference>
<comment type="subcellular location">
    <subcellularLocation>
        <location evidence="1 12">Membrane</location>
        <topology evidence="1 12">Multi-pass membrane protein</topology>
    </subcellularLocation>
</comment>
<evidence type="ECO:0000256" key="9">
    <source>
        <dbReference type="ARBA" id="ARBA00023170"/>
    </source>
</evidence>
<comment type="similarity">
    <text evidence="2 11">Belongs to the G-protein coupled receptor T2R family.</text>
</comment>
<proteinExistence type="inferred from homology"/>
<evidence type="ECO:0000313" key="16">
    <source>
        <dbReference type="Proteomes" id="UP000008672"/>
    </source>
</evidence>
<feature type="transmembrane region" description="Helical" evidence="13">
    <location>
        <begin position="273"/>
        <end position="297"/>
    </location>
</feature>
<dbReference type="eggNOG" id="ENOG502S2SI">
    <property type="taxonomic scope" value="Eukaryota"/>
</dbReference>
<evidence type="ECO:0000256" key="4">
    <source>
        <dbReference type="ARBA" id="ARBA00022606"/>
    </source>
</evidence>
<keyword evidence="6 13" id="KW-1133">Transmembrane helix</keyword>
<evidence type="ECO:0000256" key="3">
    <source>
        <dbReference type="ARBA" id="ARBA00022480"/>
    </source>
</evidence>
<evidence type="ECO:0000256" key="7">
    <source>
        <dbReference type="ARBA" id="ARBA00023040"/>
    </source>
</evidence>
<dbReference type="GO" id="GO:0033038">
    <property type="term" value="F:bitter taste receptor activity"/>
    <property type="evidence" value="ECO:0007669"/>
    <property type="project" value="InterPro"/>
</dbReference>
<name>H2ZSI0_LATCH</name>
<reference evidence="15" key="2">
    <citation type="submission" date="2025-08" db="UniProtKB">
        <authorList>
            <consortium name="Ensembl"/>
        </authorList>
    </citation>
    <scope>IDENTIFICATION</scope>
</reference>
<evidence type="ECO:0000256" key="13">
    <source>
        <dbReference type="SAM" id="Phobius"/>
    </source>
</evidence>
<evidence type="ECO:0000256" key="6">
    <source>
        <dbReference type="ARBA" id="ARBA00022989"/>
    </source>
</evidence>
<feature type="transmembrane region" description="Helical" evidence="13">
    <location>
        <begin position="57"/>
        <end position="79"/>
    </location>
</feature>
<keyword evidence="3 12" id="KW-0919">Taste</keyword>
<evidence type="ECO:0000256" key="11">
    <source>
        <dbReference type="RuleBase" id="RU004423"/>
    </source>
</evidence>
<evidence type="ECO:0000256" key="8">
    <source>
        <dbReference type="ARBA" id="ARBA00023136"/>
    </source>
</evidence>
<dbReference type="InterPro" id="IPR007960">
    <property type="entry name" value="TAS2R"/>
</dbReference>
<reference evidence="16" key="1">
    <citation type="submission" date="2011-08" db="EMBL/GenBank/DDBJ databases">
        <title>The draft genome of Latimeria chalumnae.</title>
        <authorList>
            <person name="Di Palma F."/>
            <person name="Alfoldi J."/>
            <person name="Johnson J."/>
            <person name="Berlin A."/>
            <person name="Gnerre S."/>
            <person name="Jaffe D."/>
            <person name="MacCallum I."/>
            <person name="Young S."/>
            <person name="Walker B.J."/>
            <person name="Lander E."/>
            <person name="Lindblad-Toh K."/>
        </authorList>
    </citation>
    <scope>NUCLEOTIDE SEQUENCE [LARGE SCALE GENOMIC DNA]</scope>
    <source>
        <strain evidence="16">Wild caught</strain>
    </source>
</reference>
<dbReference type="Pfam" id="PF05296">
    <property type="entry name" value="TAS2R"/>
    <property type="match status" value="1"/>
</dbReference>
<feature type="domain" description="G-protein coupled receptors family 1 profile" evidence="14">
    <location>
        <begin position="35"/>
        <end position="264"/>
    </location>
</feature>
<dbReference type="PANTHER" id="PTHR11394:SF47">
    <property type="entry name" value="TASTE RECEPTOR TYPE 2 MEMBER 40"/>
    <property type="match status" value="1"/>
</dbReference>
<keyword evidence="5 12" id="KW-0812">Transmembrane</keyword>